<keyword evidence="4" id="KW-1185">Reference proteome</keyword>
<dbReference type="RefSeq" id="WP_176622040.1">
    <property type="nucleotide sequence ID" value="NZ_JABXXQ010000027.1"/>
</dbReference>
<evidence type="ECO:0000313" key="4">
    <source>
        <dbReference type="Proteomes" id="UP000557688"/>
    </source>
</evidence>
<sequence length="379" mass="40042">MRHFVTFLLSIVLLAHVARAQPNVVALTAETPITGFNRLTVSVTLCAPGGARCATIDHIMVDTGSVGLRLQPGTVPPGLGLPLAREGDGRAMAECLHFTGNAAWGGLYRADVRLGGMEARDIPVQLVGDELKRPESCPAGAHPTSNGTLGIGMRSTDCDGSCIQSATHPRYFVCTPSGCAAAAGSVPDSLRLPNPVRRFASNSNGVVFDMPMPARRGVPSVRGRLIFGVGTSSDNTPGAAQPIRLGPDLRFRTLYGGVEHADSYFDSGTQYMIVPDPALPHCEDSRYAVCQSPTRRLGATLIGADGARLDLPFLAGTYPAASERGVFASAVQTAAPGHEDLFVWGFPFFLGRRVYLVYRDATVPGRPDLDGPLYAIASP</sequence>
<dbReference type="EMBL" id="JACHXV010000001">
    <property type="protein sequence ID" value="MBB3172414.1"/>
    <property type="molecule type" value="Genomic_DNA"/>
</dbReference>
<protein>
    <submittedName>
        <fullName evidence="3">DUF3443 family protein</fullName>
    </submittedName>
</protein>
<evidence type="ECO:0000256" key="1">
    <source>
        <dbReference type="SAM" id="SignalP"/>
    </source>
</evidence>
<reference evidence="3 5" key="1">
    <citation type="submission" date="2020-06" db="EMBL/GenBank/DDBJ databases">
        <title>Description of novel acetic acid bacteria.</title>
        <authorList>
            <person name="Sombolestani A."/>
        </authorList>
    </citation>
    <scope>NUCLEOTIDE SEQUENCE [LARGE SCALE GENOMIC DNA]</scope>
    <source>
        <strain evidence="3 5">LMG 26838</strain>
    </source>
</reference>
<feature type="signal peptide" evidence="1">
    <location>
        <begin position="1"/>
        <end position="20"/>
    </location>
</feature>
<keyword evidence="1" id="KW-0732">Signal</keyword>
<evidence type="ECO:0000313" key="5">
    <source>
        <dbReference type="Proteomes" id="UP000565205"/>
    </source>
</evidence>
<evidence type="ECO:0000313" key="3">
    <source>
        <dbReference type="EMBL" id="NVN29316.1"/>
    </source>
</evidence>
<gene>
    <name evidence="2" type="ORF">FHR90_000220</name>
    <name evidence="3" type="ORF">HUK83_03045</name>
</gene>
<dbReference type="EMBL" id="JABXXQ010000027">
    <property type="protein sequence ID" value="NVN29316.1"/>
    <property type="molecule type" value="Genomic_DNA"/>
</dbReference>
<reference evidence="2 4" key="2">
    <citation type="submission" date="2020-08" db="EMBL/GenBank/DDBJ databases">
        <title>Genomic Encyclopedia of Type Strains, Phase III (KMG-III): the genomes of soil and plant-associated and newly described type strains.</title>
        <authorList>
            <person name="Whitman W."/>
        </authorList>
    </citation>
    <scope>NUCLEOTIDE SEQUENCE [LARGE SCALE GENOMIC DNA]</scope>
    <source>
        <strain evidence="2 4">CECT 8088</strain>
    </source>
</reference>
<name>A0A839UVJ2_9PROT</name>
<dbReference type="Proteomes" id="UP000565205">
    <property type="component" value="Unassembled WGS sequence"/>
</dbReference>
<dbReference type="Proteomes" id="UP000557688">
    <property type="component" value="Unassembled WGS sequence"/>
</dbReference>
<feature type="chain" id="PRO_5036240724" evidence="1">
    <location>
        <begin position="21"/>
        <end position="379"/>
    </location>
</feature>
<dbReference type="InterPro" id="IPR021847">
    <property type="entry name" value="DUF3443"/>
</dbReference>
<dbReference type="AlphaFoldDB" id="A0A839UVJ2"/>
<proteinExistence type="predicted"/>
<accession>A0A839UVJ2</accession>
<comment type="caution">
    <text evidence="2">The sequence shown here is derived from an EMBL/GenBank/DDBJ whole genome shotgun (WGS) entry which is preliminary data.</text>
</comment>
<dbReference type="Pfam" id="PF11925">
    <property type="entry name" value="DUF3443"/>
    <property type="match status" value="1"/>
</dbReference>
<evidence type="ECO:0000313" key="2">
    <source>
        <dbReference type="EMBL" id="MBB3172414.1"/>
    </source>
</evidence>
<organism evidence="2 4">
    <name type="scientific">Endobacter medicaginis</name>
    <dbReference type="NCBI Taxonomy" id="1181271"/>
    <lineage>
        <taxon>Bacteria</taxon>
        <taxon>Pseudomonadati</taxon>
        <taxon>Pseudomonadota</taxon>
        <taxon>Alphaproteobacteria</taxon>
        <taxon>Acetobacterales</taxon>
        <taxon>Acetobacteraceae</taxon>
        <taxon>Endobacter</taxon>
    </lineage>
</organism>